<dbReference type="EMBL" id="SKFG01000003">
    <property type="protein sequence ID" value="TCZ79293.1"/>
    <property type="molecule type" value="Genomic_DNA"/>
</dbReference>
<feature type="binding site" evidence="2">
    <location>
        <begin position="199"/>
        <end position="201"/>
    </location>
    <ligand>
        <name>substrate</name>
    </ligand>
</feature>
<dbReference type="InterPro" id="IPR001441">
    <property type="entry name" value="UPP_synth-like"/>
</dbReference>
<keyword evidence="3" id="KW-0175">Coiled coil</keyword>
<evidence type="ECO:0000313" key="4">
    <source>
        <dbReference type="EMBL" id="TCZ79293.1"/>
    </source>
</evidence>
<gene>
    <name evidence="4" type="ORF">E0485_05340</name>
</gene>
<dbReference type="GO" id="GO:0016094">
    <property type="term" value="P:polyprenol biosynthetic process"/>
    <property type="evidence" value="ECO:0007669"/>
    <property type="project" value="TreeGrafter"/>
</dbReference>
<keyword evidence="2" id="KW-0460">Magnesium</keyword>
<name>A0A4R4EIS2_9BACL</name>
<feature type="binding site" evidence="2">
    <location>
        <position position="77"/>
    </location>
    <ligand>
        <name>substrate</name>
    </ligand>
</feature>
<dbReference type="AlphaFoldDB" id="A0A4R4EIS2"/>
<dbReference type="NCBIfam" id="NF011405">
    <property type="entry name" value="PRK14830.1"/>
    <property type="match status" value="1"/>
</dbReference>
<feature type="active site" description="Proton acceptor" evidence="2">
    <location>
        <position position="76"/>
    </location>
</feature>
<dbReference type="EC" id="2.5.1.-" evidence="2"/>
<comment type="function">
    <text evidence="2">Catalyzes the condensation of isopentenyl diphosphate (IPP) with allylic pyrophosphates generating different type of terpenoids.</text>
</comment>
<comment type="similarity">
    <text evidence="2">Belongs to the UPP synthase family.</text>
</comment>
<dbReference type="InterPro" id="IPR036424">
    <property type="entry name" value="UPP_synth-like_sf"/>
</dbReference>
<proteinExistence type="inferred from homology"/>
<dbReference type="NCBIfam" id="TIGR00055">
    <property type="entry name" value="uppS"/>
    <property type="match status" value="1"/>
</dbReference>
<feature type="binding site" evidence="2">
    <location>
        <position position="28"/>
    </location>
    <ligand>
        <name>Mg(2+)</name>
        <dbReference type="ChEBI" id="CHEBI:18420"/>
    </ligand>
</feature>
<dbReference type="PANTHER" id="PTHR10291:SF0">
    <property type="entry name" value="DEHYDRODOLICHYL DIPHOSPHATE SYNTHASE 2"/>
    <property type="match status" value="1"/>
</dbReference>
<dbReference type="CDD" id="cd00475">
    <property type="entry name" value="Cis_IPPS"/>
    <property type="match status" value="1"/>
</dbReference>
<evidence type="ECO:0000313" key="5">
    <source>
        <dbReference type="Proteomes" id="UP000295418"/>
    </source>
</evidence>
<evidence type="ECO:0000256" key="2">
    <source>
        <dbReference type="HAMAP-Rule" id="MF_01139"/>
    </source>
</evidence>
<dbReference type="Proteomes" id="UP000295418">
    <property type="component" value="Unassembled WGS sequence"/>
</dbReference>
<feature type="binding site" evidence="2">
    <location>
        <position position="193"/>
    </location>
    <ligand>
        <name>substrate</name>
    </ligand>
</feature>
<evidence type="ECO:0000256" key="1">
    <source>
        <dbReference type="ARBA" id="ARBA00022679"/>
    </source>
</evidence>
<dbReference type="PANTHER" id="PTHR10291">
    <property type="entry name" value="DEHYDRODOLICHYL DIPHOSPHATE SYNTHASE FAMILY MEMBER"/>
    <property type="match status" value="1"/>
</dbReference>
<keyword evidence="1 2" id="KW-0808">Transferase</keyword>
<feature type="active site" evidence="2">
    <location>
        <position position="28"/>
    </location>
</feature>
<accession>A0A4R4EIS2</accession>
<sequence>MLFFKKSPKESTYDQFDIIPEHIAIMMDGNGRWATRKGMPRTAGHYAGMQSMRETIRNCYTLKIKYLTLYAFSTENWARPIEEVNYLVSLPQLFFQDEILSELISHNVQVKFIGNLSRFPESIQDIMQKAKDLTSMNTGMVLNFAMNYGGKAEIIQAIKRYAEENQNIEELDEDLFEKYLYTKDCPSPDLIIRTSGEHRLSNFLLWQSAKSELWFTKTLWPDFDLYALKEAISVYQSRKLEAISN</sequence>
<feature type="binding site" evidence="2">
    <location>
        <position position="212"/>
    </location>
    <ligand>
        <name>Mg(2+)</name>
        <dbReference type="ChEBI" id="CHEBI:18420"/>
    </ligand>
</feature>
<dbReference type="GO" id="GO:0008834">
    <property type="term" value="F:ditrans,polycis-undecaprenyl-diphosphate synthase [(2E,6E)-farnesyl-diphosphate specific] activity"/>
    <property type="evidence" value="ECO:0007669"/>
    <property type="project" value="TreeGrafter"/>
</dbReference>
<dbReference type="GO" id="GO:0030145">
    <property type="term" value="F:manganese ion binding"/>
    <property type="evidence" value="ECO:0007669"/>
    <property type="project" value="TreeGrafter"/>
</dbReference>
<reference evidence="4 5" key="1">
    <citation type="submission" date="2019-03" db="EMBL/GenBank/DDBJ databases">
        <authorList>
            <person name="Kim M.K.M."/>
        </authorList>
    </citation>
    <scope>NUCLEOTIDE SEQUENCE [LARGE SCALE GENOMIC DNA]</scope>
    <source>
        <strain evidence="4 5">18JY21-1</strain>
    </source>
</reference>
<keyword evidence="5" id="KW-1185">Reference proteome</keyword>
<comment type="subunit">
    <text evidence="2">Homodimer.</text>
</comment>
<dbReference type="InterPro" id="IPR018520">
    <property type="entry name" value="UPP_synth-like_CS"/>
</dbReference>
<dbReference type="RefSeq" id="WP_132416949.1">
    <property type="nucleotide sequence ID" value="NZ_SKFG01000003.1"/>
</dbReference>
<feature type="binding site" evidence="2">
    <location>
        <position position="33"/>
    </location>
    <ligand>
        <name>substrate</name>
    </ligand>
</feature>
<feature type="binding site" evidence="2">
    <location>
        <begin position="29"/>
        <end position="32"/>
    </location>
    <ligand>
        <name>substrate</name>
    </ligand>
</feature>
<organism evidence="4 5">
    <name type="scientific">Paenibacillus albiflavus</name>
    <dbReference type="NCBI Taxonomy" id="2545760"/>
    <lineage>
        <taxon>Bacteria</taxon>
        <taxon>Bacillati</taxon>
        <taxon>Bacillota</taxon>
        <taxon>Bacilli</taxon>
        <taxon>Bacillales</taxon>
        <taxon>Paenibacillaceae</taxon>
        <taxon>Paenibacillus</taxon>
    </lineage>
</organism>
<protein>
    <recommendedName>
        <fullName evidence="2">Isoprenyl transferase</fullName>
        <ecNumber evidence="2">2.5.1.-</ecNumber>
    </recommendedName>
</protein>
<dbReference type="Pfam" id="PF01255">
    <property type="entry name" value="Prenyltransf"/>
    <property type="match status" value="1"/>
</dbReference>
<dbReference type="SUPFAM" id="SSF64005">
    <property type="entry name" value="Undecaprenyl diphosphate synthase"/>
    <property type="match status" value="1"/>
</dbReference>
<dbReference type="OrthoDB" id="4191603at2"/>
<comment type="caution">
    <text evidence="4">The sequence shown here is derived from an EMBL/GenBank/DDBJ whole genome shotgun (WGS) entry which is preliminary data.</text>
</comment>
<dbReference type="HAMAP" id="MF_01139">
    <property type="entry name" value="ISPT"/>
    <property type="match status" value="1"/>
</dbReference>
<dbReference type="FunFam" id="3.40.1180.10:FF:000001">
    <property type="entry name" value="(2E,6E)-farnesyl-diphosphate-specific ditrans,polycis-undecaprenyl-diphosphate synthase"/>
    <property type="match status" value="1"/>
</dbReference>
<dbReference type="GO" id="GO:0005829">
    <property type="term" value="C:cytosol"/>
    <property type="evidence" value="ECO:0007669"/>
    <property type="project" value="TreeGrafter"/>
</dbReference>
<feature type="binding site" evidence="2">
    <location>
        <begin position="73"/>
        <end position="75"/>
    </location>
    <ligand>
        <name>substrate</name>
    </ligand>
</feature>
<dbReference type="Gene3D" id="3.40.1180.10">
    <property type="entry name" value="Decaprenyl diphosphate synthase-like"/>
    <property type="match status" value="1"/>
</dbReference>
<feature type="binding site" evidence="2">
    <location>
        <position position="79"/>
    </location>
    <ligand>
        <name>substrate</name>
    </ligand>
</feature>
<dbReference type="PROSITE" id="PS01066">
    <property type="entry name" value="UPP_SYNTHASE"/>
    <property type="match status" value="1"/>
</dbReference>
<feature type="binding site" evidence="2">
    <location>
        <position position="41"/>
    </location>
    <ligand>
        <name>substrate</name>
    </ligand>
</feature>
<dbReference type="GO" id="GO:0000287">
    <property type="term" value="F:magnesium ion binding"/>
    <property type="evidence" value="ECO:0007669"/>
    <property type="project" value="UniProtKB-UniRule"/>
</dbReference>
<feature type="binding site" evidence="2">
    <location>
        <position position="45"/>
    </location>
    <ligand>
        <name>substrate</name>
    </ligand>
</feature>
<feature type="coiled-coil region" evidence="3">
    <location>
        <begin position="151"/>
        <end position="178"/>
    </location>
</feature>
<evidence type="ECO:0000256" key="3">
    <source>
        <dbReference type="SAM" id="Coils"/>
    </source>
</evidence>
<comment type="cofactor">
    <cofactor evidence="2">
        <name>Mg(2+)</name>
        <dbReference type="ChEBI" id="CHEBI:18420"/>
    </cofactor>
    <text evidence="2">Binds 2 magnesium ions per subunit.</text>
</comment>
<keyword evidence="2" id="KW-0479">Metal-binding</keyword>